<proteinExistence type="predicted"/>
<evidence type="ECO:0000256" key="1">
    <source>
        <dbReference type="SAM" id="Phobius"/>
    </source>
</evidence>
<evidence type="ECO:0000259" key="2">
    <source>
        <dbReference type="Pfam" id="PF20152"/>
    </source>
</evidence>
<feature type="transmembrane region" description="Helical" evidence="1">
    <location>
        <begin position="33"/>
        <end position="54"/>
    </location>
</feature>
<sequence>MWRRGNQTALEIDASALLAGNKGISLGPILLRAWVDFVFLGVILHPVLSMALLVRHRPSPMGHLPLFDFGTYAQFVDYHTSEWIYIFDGLLRIPASAFFAEKAYVMLGHPKIVGAIMVLSLVGSMVGAVGIKVLTRNTLWDHTHQEGLIFFLVWMVTGLFSDLLTTACTAYALYQARSGWSSQDRILRRLALLFAETQLPPTVVAAAVLVVSSLQVRETFMGFFSFAHKVYICCALAVLNSRYTLVPREIDSSSWDSHRRAHGERYRLKHVVVHIRQETFTRVDQGGEPFVRPSLNRTLAEKRRSLVRSFAGTPPIDAKGFSQREEHRDEAEVDFDQRVIAV</sequence>
<keyword evidence="1" id="KW-0472">Membrane</keyword>
<feature type="transmembrane region" description="Helical" evidence="1">
    <location>
        <begin position="151"/>
        <end position="174"/>
    </location>
</feature>
<accession>A0A427YSW7</accession>
<keyword evidence="1" id="KW-1133">Transmembrane helix</keyword>
<keyword evidence="1" id="KW-0812">Transmembrane</keyword>
<name>A0A427YSW7_9TREE</name>
<reference evidence="3 4" key="1">
    <citation type="submission" date="2018-11" db="EMBL/GenBank/DDBJ databases">
        <title>Genome sequence of Saitozyma podzolica DSM 27192.</title>
        <authorList>
            <person name="Aliyu H."/>
            <person name="Gorte O."/>
            <person name="Ochsenreither K."/>
        </authorList>
    </citation>
    <scope>NUCLEOTIDE SEQUENCE [LARGE SCALE GENOMIC DNA]</scope>
    <source>
        <strain evidence="3 4">DSM 27192</strain>
    </source>
</reference>
<feature type="transmembrane region" description="Helical" evidence="1">
    <location>
        <begin position="186"/>
        <end position="214"/>
    </location>
</feature>
<dbReference type="EMBL" id="RSCD01000002">
    <property type="protein sequence ID" value="RSH94233.1"/>
    <property type="molecule type" value="Genomic_DNA"/>
</dbReference>
<protein>
    <recommendedName>
        <fullName evidence="2">DUF6534 domain-containing protein</fullName>
    </recommendedName>
</protein>
<evidence type="ECO:0000313" key="3">
    <source>
        <dbReference type="EMBL" id="RSH94233.1"/>
    </source>
</evidence>
<evidence type="ECO:0000313" key="4">
    <source>
        <dbReference type="Proteomes" id="UP000279259"/>
    </source>
</evidence>
<keyword evidence="4" id="KW-1185">Reference proteome</keyword>
<dbReference type="PANTHER" id="PTHR40465">
    <property type="entry name" value="CHROMOSOME 1, WHOLE GENOME SHOTGUN SEQUENCE"/>
    <property type="match status" value="1"/>
</dbReference>
<dbReference type="AlphaFoldDB" id="A0A427YSW7"/>
<dbReference type="Pfam" id="PF20152">
    <property type="entry name" value="DUF6534"/>
    <property type="match status" value="1"/>
</dbReference>
<feature type="transmembrane region" description="Helical" evidence="1">
    <location>
        <begin position="112"/>
        <end position="131"/>
    </location>
</feature>
<dbReference type="Proteomes" id="UP000279259">
    <property type="component" value="Unassembled WGS sequence"/>
</dbReference>
<dbReference type="InterPro" id="IPR045339">
    <property type="entry name" value="DUF6534"/>
</dbReference>
<organism evidence="3 4">
    <name type="scientific">Saitozyma podzolica</name>
    <dbReference type="NCBI Taxonomy" id="1890683"/>
    <lineage>
        <taxon>Eukaryota</taxon>
        <taxon>Fungi</taxon>
        <taxon>Dikarya</taxon>
        <taxon>Basidiomycota</taxon>
        <taxon>Agaricomycotina</taxon>
        <taxon>Tremellomycetes</taxon>
        <taxon>Tremellales</taxon>
        <taxon>Trimorphomycetaceae</taxon>
        <taxon>Saitozyma</taxon>
    </lineage>
</organism>
<gene>
    <name evidence="3" type="ORF">EHS25_004036</name>
</gene>
<dbReference type="PANTHER" id="PTHR40465:SF1">
    <property type="entry name" value="DUF6534 DOMAIN-CONTAINING PROTEIN"/>
    <property type="match status" value="1"/>
</dbReference>
<comment type="caution">
    <text evidence="3">The sequence shown here is derived from an EMBL/GenBank/DDBJ whole genome shotgun (WGS) entry which is preliminary data.</text>
</comment>
<feature type="domain" description="DUF6534" evidence="2">
    <location>
        <begin position="159"/>
        <end position="243"/>
    </location>
</feature>
<dbReference type="OrthoDB" id="3206554at2759"/>